<dbReference type="OrthoDB" id="646694at2"/>
<keyword evidence="4" id="KW-0804">Transcription</keyword>
<dbReference type="InterPro" id="IPR005119">
    <property type="entry name" value="LysR_subst-bd"/>
</dbReference>
<dbReference type="SUPFAM" id="SSF46785">
    <property type="entry name" value="Winged helix' DNA-binding domain"/>
    <property type="match status" value="1"/>
</dbReference>
<dbReference type="AlphaFoldDB" id="A0A0J1JPH6"/>
<dbReference type="EMBL" id="LDOT01000023">
    <property type="protein sequence ID" value="KLV04132.1"/>
    <property type="molecule type" value="Genomic_DNA"/>
</dbReference>
<organism evidence="6 7">
    <name type="scientific">Photobacterium aquae</name>
    <dbReference type="NCBI Taxonomy" id="1195763"/>
    <lineage>
        <taxon>Bacteria</taxon>
        <taxon>Pseudomonadati</taxon>
        <taxon>Pseudomonadota</taxon>
        <taxon>Gammaproteobacteria</taxon>
        <taxon>Vibrionales</taxon>
        <taxon>Vibrionaceae</taxon>
        <taxon>Photobacterium</taxon>
    </lineage>
</organism>
<dbReference type="GO" id="GO:0003700">
    <property type="term" value="F:DNA-binding transcription factor activity"/>
    <property type="evidence" value="ECO:0007669"/>
    <property type="project" value="InterPro"/>
</dbReference>
<dbReference type="PANTHER" id="PTHR30126:SF5">
    <property type="entry name" value="HTH-TYPE TRANSCRIPTIONAL ACTIVATOR CMPR"/>
    <property type="match status" value="1"/>
</dbReference>
<dbReference type="InterPro" id="IPR000847">
    <property type="entry name" value="LysR_HTH_N"/>
</dbReference>
<dbReference type="STRING" id="1195763.ABT56_16120"/>
<dbReference type="PATRIC" id="fig|1195763.3.peg.3433"/>
<dbReference type="GO" id="GO:0000976">
    <property type="term" value="F:transcription cis-regulatory region binding"/>
    <property type="evidence" value="ECO:0007669"/>
    <property type="project" value="TreeGrafter"/>
</dbReference>
<keyword evidence="3" id="KW-0238">DNA-binding</keyword>
<sequence length="300" mass="34341">MTQHLRRRLSNFRSLRVFLTVYETGSITKAANQLNLTQPTVSIQLRQLSDLIDMPLYQIVGKRIVFTQAADILAKYSEELFNTLDRLEIDLADLKQLKAGTLKVAVVTSAKYFIPHLLGSFCQCYPLVDIDLKVANREKILSRYQQGRDDLYLFSHLEPDMPPFATRFLPNRLYPIAPTGHPLTLQKEISPKSLLQYPWLSRELGSGTRHAIDQHFKTLNITFNPQLVIESNEAIKHCVMAGMGLAILSEYALKESIDNQFELLSVKSFPITTYWHIVKPPHRHETPLSKAFIKHVTDNI</sequence>
<evidence type="ECO:0000313" key="7">
    <source>
        <dbReference type="Proteomes" id="UP000036097"/>
    </source>
</evidence>
<dbReference type="SUPFAM" id="SSF53850">
    <property type="entry name" value="Periplasmic binding protein-like II"/>
    <property type="match status" value="1"/>
</dbReference>
<evidence type="ECO:0000256" key="2">
    <source>
        <dbReference type="ARBA" id="ARBA00023015"/>
    </source>
</evidence>
<name>A0A0J1JPH6_9GAMM</name>
<dbReference type="Proteomes" id="UP000036097">
    <property type="component" value="Unassembled WGS sequence"/>
</dbReference>
<dbReference type="PROSITE" id="PS50931">
    <property type="entry name" value="HTH_LYSR"/>
    <property type="match status" value="1"/>
</dbReference>
<dbReference type="InterPro" id="IPR036388">
    <property type="entry name" value="WH-like_DNA-bd_sf"/>
</dbReference>
<dbReference type="Pfam" id="PF03466">
    <property type="entry name" value="LysR_substrate"/>
    <property type="match status" value="1"/>
</dbReference>
<evidence type="ECO:0000256" key="1">
    <source>
        <dbReference type="ARBA" id="ARBA00009437"/>
    </source>
</evidence>
<proteinExistence type="inferred from homology"/>
<comment type="similarity">
    <text evidence="1">Belongs to the LysR transcriptional regulatory family.</text>
</comment>
<dbReference type="RefSeq" id="WP_047879902.1">
    <property type="nucleotide sequence ID" value="NZ_LDOT01000023.1"/>
</dbReference>
<comment type="caution">
    <text evidence="6">The sequence shown here is derived from an EMBL/GenBank/DDBJ whole genome shotgun (WGS) entry which is preliminary data.</text>
</comment>
<dbReference type="PANTHER" id="PTHR30126">
    <property type="entry name" value="HTH-TYPE TRANSCRIPTIONAL REGULATOR"/>
    <property type="match status" value="1"/>
</dbReference>
<evidence type="ECO:0000256" key="3">
    <source>
        <dbReference type="ARBA" id="ARBA00023125"/>
    </source>
</evidence>
<dbReference type="Gene3D" id="3.40.190.290">
    <property type="match status" value="1"/>
</dbReference>
<keyword evidence="7" id="KW-1185">Reference proteome</keyword>
<evidence type="ECO:0000259" key="5">
    <source>
        <dbReference type="PROSITE" id="PS50931"/>
    </source>
</evidence>
<dbReference type="Gene3D" id="1.10.10.10">
    <property type="entry name" value="Winged helix-like DNA-binding domain superfamily/Winged helix DNA-binding domain"/>
    <property type="match status" value="1"/>
</dbReference>
<dbReference type="Pfam" id="PF00126">
    <property type="entry name" value="HTH_1"/>
    <property type="match status" value="1"/>
</dbReference>
<reference evidence="6 7" key="1">
    <citation type="submission" date="2015-05" db="EMBL/GenBank/DDBJ databases">
        <title>Photobacterium galathea sp. nov.</title>
        <authorList>
            <person name="Machado H."/>
            <person name="Gram L."/>
        </authorList>
    </citation>
    <scope>NUCLEOTIDE SEQUENCE [LARGE SCALE GENOMIC DNA]</scope>
    <source>
        <strain evidence="6 7">CGMCC 1.12159</strain>
    </source>
</reference>
<gene>
    <name evidence="6" type="ORF">ABT56_16120</name>
</gene>
<protein>
    <submittedName>
        <fullName evidence="6">RuBisCO operon transcriptional regulator</fullName>
    </submittedName>
</protein>
<feature type="domain" description="HTH lysR-type" evidence="5">
    <location>
        <begin position="11"/>
        <end position="67"/>
    </location>
</feature>
<evidence type="ECO:0000313" key="6">
    <source>
        <dbReference type="EMBL" id="KLV04132.1"/>
    </source>
</evidence>
<evidence type="ECO:0000256" key="4">
    <source>
        <dbReference type="ARBA" id="ARBA00023163"/>
    </source>
</evidence>
<keyword evidence="2" id="KW-0805">Transcription regulation</keyword>
<accession>A0A0J1JPH6</accession>
<dbReference type="InterPro" id="IPR036390">
    <property type="entry name" value="WH_DNA-bd_sf"/>
</dbReference>